<feature type="compositionally biased region" description="Low complexity" evidence="3">
    <location>
        <begin position="1"/>
        <end position="10"/>
    </location>
</feature>
<organism evidence="5 6">
    <name type="scientific">Bionectria ochroleuca</name>
    <name type="common">Gliocladium roseum</name>
    <dbReference type="NCBI Taxonomy" id="29856"/>
    <lineage>
        <taxon>Eukaryota</taxon>
        <taxon>Fungi</taxon>
        <taxon>Dikarya</taxon>
        <taxon>Ascomycota</taxon>
        <taxon>Pezizomycotina</taxon>
        <taxon>Sordariomycetes</taxon>
        <taxon>Hypocreomycetidae</taxon>
        <taxon>Hypocreales</taxon>
        <taxon>Bionectriaceae</taxon>
        <taxon>Clonostachys</taxon>
    </lineage>
</organism>
<dbReference type="EMBL" id="CABFNS010000518">
    <property type="protein sequence ID" value="VUC22144.1"/>
    <property type="molecule type" value="Genomic_DNA"/>
</dbReference>
<sequence length="455" mass="50891">MSASSSQSSSKARGPARSVKKRTGCEQCKKRRVKCDEQQPSCSRCVARGETCTGNFRFTTWQIERPWASQNKTPSIPGPALEDETLRHWYDKACLVMALVPPPANPLSYPLARLLQHSRALRHTLQSISGAHRAGFSVDSRLQALKERNLAIVSLQGEVGRVLSPISASNREVLLKTLILSSLILCLSSSWLDPSGNDSSLEFLCGTRDIIPLLAELKSSDAFTFYILGFYLYMECFSSCLIPISKQKLPHPSILEVLTQHPFDRMIHPVNGLSTTLYPILIEIGYYYRQQVEGSQHSPEQEMYLRQRLMDWKLPEHSFTSPHLTMLVEGYRSIGHIMLYQAQRVTTPLDSIDEKLLLQDVTGIMNITKTLPPNDTNLNWLAPLLVIVGGEIPPSQAEERAIIVTASEALASFTGVPNFKGNLECIEQVWRARDNGEETSWLQVMLKGELVLALA</sequence>
<dbReference type="SMART" id="SM00066">
    <property type="entry name" value="GAL4"/>
    <property type="match status" value="1"/>
</dbReference>
<dbReference type="SUPFAM" id="SSF57701">
    <property type="entry name" value="Zn2/Cys6 DNA-binding domain"/>
    <property type="match status" value="1"/>
</dbReference>
<dbReference type="Pfam" id="PF00172">
    <property type="entry name" value="Zn_clus"/>
    <property type="match status" value="1"/>
</dbReference>
<dbReference type="InterPro" id="IPR001138">
    <property type="entry name" value="Zn2Cys6_DnaBD"/>
</dbReference>
<protein>
    <recommendedName>
        <fullName evidence="4">Zn(2)-C6 fungal-type domain-containing protein</fullName>
    </recommendedName>
</protein>
<gene>
    <name evidence="5" type="ORF">CLO192961_LOCUS76010</name>
</gene>
<dbReference type="Gene3D" id="4.10.240.10">
    <property type="entry name" value="Zn(2)-C6 fungal-type DNA-binding domain"/>
    <property type="match status" value="1"/>
</dbReference>
<keyword evidence="6" id="KW-1185">Reference proteome</keyword>
<dbReference type="PROSITE" id="PS00463">
    <property type="entry name" value="ZN2_CY6_FUNGAL_1"/>
    <property type="match status" value="1"/>
</dbReference>
<dbReference type="CDD" id="cd00067">
    <property type="entry name" value="GAL4"/>
    <property type="match status" value="1"/>
</dbReference>
<evidence type="ECO:0000259" key="4">
    <source>
        <dbReference type="PROSITE" id="PS50048"/>
    </source>
</evidence>
<reference evidence="5 6" key="1">
    <citation type="submission" date="2019-06" db="EMBL/GenBank/DDBJ databases">
        <authorList>
            <person name="Broberg M."/>
        </authorList>
    </citation>
    <scope>NUCLEOTIDE SEQUENCE [LARGE SCALE GENOMIC DNA]</scope>
</reference>
<feature type="domain" description="Zn(2)-C6 fungal-type" evidence="4">
    <location>
        <begin position="24"/>
        <end position="53"/>
    </location>
</feature>
<accession>A0ABY6TU08</accession>
<dbReference type="Proteomes" id="UP000766486">
    <property type="component" value="Unassembled WGS sequence"/>
</dbReference>
<evidence type="ECO:0000256" key="1">
    <source>
        <dbReference type="ARBA" id="ARBA00004123"/>
    </source>
</evidence>
<comment type="subcellular location">
    <subcellularLocation>
        <location evidence="1">Nucleus</location>
    </subcellularLocation>
</comment>
<feature type="region of interest" description="Disordered" evidence="3">
    <location>
        <begin position="1"/>
        <end position="24"/>
    </location>
</feature>
<dbReference type="Pfam" id="PF11951">
    <property type="entry name" value="Fungal_trans_2"/>
    <property type="match status" value="1"/>
</dbReference>
<evidence type="ECO:0000313" key="6">
    <source>
        <dbReference type="Proteomes" id="UP000766486"/>
    </source>
</evidence>
<dbReference type="PANTHER" id="PTHR37534:SF15">
    <property type="entry name" value="ZN(II)2CYS6 TRANSCRIPTION FACTOR (EUROFUNG)"/>
    <property type="match status" value="1"/>
</dbReference>
<evidence type="ECO:0000256" key="3">
    <source>
        <dbReference type="SAM" id="MobiDB-lite"/>
    </source>
</evidence>
<name>A0ABY6TU08_BIOOC</name>
<dbReference type="InterPro" id="IPR021858">
    <property type="entry name" value="Fun_TF"/>
</dbReference>
<evidence type="ECO:0000256" key="2">
    <source>
        <dbReference type="ARBA" id="ARBA00023242"/>
    </source>
</evidence>
<dbReference type="InterPro" id="IPR036864">
    <property type="entry name" value="Zn2-C6_fun-type_DNA-bd_sf"/>
</dbReference>
<proteinExistence type="predicted"/>
<dbReference type="PANTHER" id="PTHR37534">
    <property type="entry name" value="TRANSCRIPTIONAL ACTIVATOR PROTEIN UGA3"/>
    <property type="match status" value="1"/>
</dbReference>
<evidence type="ECO:0000313" key="5">
    <source>
        <dbReference type="EMBL" id="VUC22144.1"/>
    </source>
</evidence>
<dbReference type="PROSITE" id="PS50048">
    <property type="entry name" value="ZN2_CY6_FUNGAL_2"/>
    <property type="match status" value="1"/>
</dbReference>
<keyword evidence="2" id="KW-0539">Nucleus</keyword>
<comment type="caution">
    <text evidence="5">The sequence shown here is derived from an EMBL/GenBank/DDBJ whole genome shotgun (WGS) entry which is preliminary data.</text>
</comment>